<protein>
    <submittedName>
        <fullName evidence="1">Uncharacterized protein</fullName>
    </submittedName>
</protein>
<proteinExistence type="predicted"/>
<dbReference type="Proteomes" id="UP000309673">
    <property type="component" value="Unassembled WGS sequence"/>
</dbReference>
<sequence length="152" mass="17887">MRMYEGITNEELLKCFANPMGKTMMNHAFNACSIESYLAIAAVLSPRIIEAKGCFFISEFYNGNIESLEQEFNFDKEKIEKHVNSWSLTDFFLLARDSSLDNDDIYFEFCKIIKYFWELRFKELLPNVKFKVEIMDNFMGESDKAITVYQVK</sequence>
<dbReference type="RefSeq" id="WP_136777724.1">
    <property type="nucleotide sequence ID" value="NZ_SUPK01000004.1"/>
</dbReference>
<evidence type="ECO:0000313" key="1">
    <source>
        <dbReference type="EMBL" id="TJY42398.1"/>
    </source>
</evidence>
<dbReference type="EMBL" id="SUPK01000004">
    <property type="protein sequence ID" value="TJY42398.1"/>
    <property type="molecule type" value="Genomic_DNA"/>
</dbReference>
<organism evidence="1 2">
    <name type="scientific">Cohnella pontilimi</name>
    <dbReference type="NCBI Taxonomy" id="2564100"/>
    <lineage>
        <taxon>Bacteria</taxon>
        <taxon>Bacillati</taxon>
        <taxon>Bacillota</taxon>
        <taxon>Bacilli</taxon>
        <taxon>Bacillales</taxon>
        <taxon>Paenibacillaceae</taxon>
        <taxon>Cohnella</taxon>
    </lineage>
</organism>
<comment type="caution">
    <text evidence="1">The sequence shown here is derived from an EMBL/GenBank/DDBJ whole genome shotgun (WGS) entry which is preliminary data.</text>
</comment>
<keyword evidence="2" id="KW-1185">Reference proteome</keyword>
<name>A0A4U0FCJ1_9BACL</name>
<reference evidence="1 2" key="1">
    <citation type="submission" date="2019-04" db="EMBL/GenBank/DDBJ databases">
        <title>Cohnella sp. nov., isolated from soil.</title>
        <authorList>
            <person name="Kim W."/>
        </authorList>
    </citation>
    <scope>NUCLEOTIDE SEQUENCE [LARGE SCALE GENOMIC DNA]</scope>
    <source>
        <strain evidence="1 2">CAU 1483</strain>
    </source>
</reference>
<evidence type="ECO:0000313" key="2">
    <source>
        <dbReference type="Proteomes" id="UP000309673"/>
    </source>
</evidence>
<dbReference type="AlphaFoldDB" id="A0A4U0FCJ1"/>
<accession>A0A4U0FCJ1</accession>
<gene>
    <name evidence="1" type="ORF">E5161_10415</name>
</gene>
<dbReference type="OrthoDB" id="2618800at2"/>